<dbReference type="EMBL" id="JBHUIR010000059">
    <property type="protein sequence ID" value="MFD2261063.1"/>
    <property type="molecule type" value="Genomic_DNA"/>
</dbReference>
<dbReference type="SMART" id="SM00470">
    <property type="entry name" value="ParB"/>
    <property type="match status" value="1"/>
</dbReference>
<dbReference type="InterPro" id="IPR003115">
    <property type="entry name" value="ParB_N"/>
</dbReference>
<dbReference type="Gene3D" id="3.90.1530.10">
    <property type="entry name" value="Conserved hypothetical protein from pyrococcus furiosus pfu- 392566-001, ParB domain"/>
    <property type="match status" value="1"/>
</dbReference>
<dbReference type="InterPro" id="IPR050336">
    <property type="entry name" value="Chromosome_partition/occlusion"/>
</dbReference>
<evidence type="ECO:0000313" key="3">
    <source>
        <dbReference type="Proteomes" id="UP001597373"/>
    </source>
</evidence>
<proteinExistence type="predicted"/>
<reference evidence="3" key="1">
    <citation type="journal article" date="2019" name="Int. J. Syst. Evol. Microbiol.">
        <title>The Global Catalogue of Microorganisms (GCM) 10K type strain sequencing project: providing services to taxonomists for standard genome sequencing and annotation.</title>
        <authorList>
            <consortium name="The Broad Institute Genomics Platform"/>
            <consortium name="The Broad Institute Genome Sequencing Center for Infectious Disease"/>
            <person name="Wu L."/>
            <person name="Ma J."/>
        </authorList>
    </citation>
    <scope>NUCLEOTIDE SEQUENCE [LARGE SCALE GENOMIC DNA]</scope>
    <source>
        <strain evidence="3">KCTC 23707</strain>
    </source>
</reference>
<gene>
    <name evidence="2" type="ORF">ACFSMZ_15040</name>
</gene>
<sequence>MREIEFKYVPVGELRKNPWNTNKVSPDNEEKIRESLKRHSMFKPIIVRQVKGVPGYEIIGGEHRWEQAIELGLKTVPVANLGYIDDKQAKEIGVIDNARYGVDDALAFSELLRELGDVEDLQTFLPYGSADLDAIFNASSIALDDLEIDESFMREEEPEEEEVPEPVQKAPKTHTVMRFKVSLGDAERLTALIAKTQKDHGFTTADDLTNAGDALIHLLSPYLHSGAATVYTAGLEALDDVLNNTDDE</sequence>
<dbReference type="Pfam" id="PF02195">
    <property type="entry name" value="ParB_N"/>
    <property type="match status" value="1"/>
</dbReference>
<evidence type="ECO:0000259" key="1">
    <source>
        <dbReference type="SMART" id="SM00470"/>
    </source>
</evidence>
<dbReference type="RefSeq" id="WP_345098543.1">
    <property type="nucleotide sequence ID" value="NZ_BAABGS010000017.1"/>
</dbReference>
<evidence type="ECO:0000313" key="2">
    <source>
        <dbReference type="EMBL" id="MFD2261063.1"/>
    </source>
</evidence>
<comment type="caution">
    <text evidence="2">The sequence shown here is derived from an EMBL/GenBank/DDBJ whole genome shotgun (WGS) entry which is preliminary data.</text>
</comment>
<accession>A0ABW5DKN0</accession>
<name>A0ABW5DKN0_9HYPH</name>
<dbReference type="InterPro" id="IPR036086">
    <property type="entry name" value="ParB/Sulfiredoxin_sf"/>
</dbReference>
<protein>
    <submittedName>
        <fullName evidence="2">ParB/RepB/Spo0J family partition protein</fullName>
    </submittedName>
</protein>
<feature type="domain" description="ParB-like N-terminal" evidence="1">
    <location>
        <begin position="7"/>
        <end position="98"/>
    </location>
</feature>
<dbReference type="SUPFAM" id="SSF110849">
    <property type="entry name" value="ParB/Sulfiredoxin"/>
    <property type="match status" value="1"/>
</dbReference>
<dbReference type="Proteomes" id="UP001597373">
    <property type="component" value="Unassembled WGS sequence"/>
</dbReference>
<organism evidence="2 3">
    <name type="scientific">Chelativorans composti</name>
    <dbReference type="NCBI Taxonomy" id="768533"/>
    <lineage>
        <taxon>Bacteria</taxon>
        <taxon>Pseudomonadati</taxon>
        <taxon>Pseudomonadota</taxon>
        <taxon>Alphaproteobacteria</taxon>
        <taxon>Hyphomicrobiales</taxon>
        <taxon>Phyllobacteriaceae</taxon>
        <taxon>Chelativorans</taxon>
    </lineage>
</organism>
<dbReference type="PANTHER" id="PTHR33375:SF1">
    <property type="entry name" value="CHROMOSOME-PARTITIONING PROTEIN PARB-RELATED"/>
    <property type="match status" value="1"/>
</dbReference>
<keyword evidence="3" id="KW-1185">Reference proteome</keyword>
<dbReference type="PANTHER" id="PTHR33375">
    <property type="entry name" value="CHROMOSOME-PARTITIONING PROTEIN PARB-RELATED"/>
    <property type="match status" value="1"/>
</dbReference>